<dbReference type="SUPFAM" id="SSF55874">
    <property type="entry name" value="ATPase domain of HSP90 chaperone/DNA topoisomerase II/histidine kinase"/>
    <property type="match status" value="1"/>
</dbReference>
<organism evidence="9 10">
    <name type="scientific">Micromonospora saelicesensis</name>
    <dbReference type="NCBI Taxonomy" id="285676"/>
    <lineage>
        <taxon>Bacteria</taxon>
        <taxon>Bacillati</taxon>
        <taxon>Actinomycetota</taxon>
        <taxon>Actinomycetes</taxon>
        <taxon>Micromonosporales</taxon>
        <taxon>Micromonosporaceae</taxon>
        <taxon>Micromonospora</taxon>
    </lineage>
</organism>
<evidence type="ECO:0000256" key="5">
    <source>
        <dbReference type="ARBA" id="ARBA00023012"/>
    </source>
</evidence>
<keyword evidence="4 9" id="KW-0418">Kinase</keyword>
<dbReference type="Pfam" id="PF02518">
    <property type="entry name" value="HATPase_c"/>
    <property type="match status" value="1"/>
</dbReference>
<comment type="caution">
    <text evidence="6">Lacks conserved residue(s) required for the propagation of feature annotation.</text>
</comment>
<reference evidence="9 10" key="1">
    <citation type="submission" date="2016-06" db="EMBL/GenBank/DDBJ databases">
        <authorList>
            <person name="Kjaerup R.B."/>
            <person name="Dalgaard T.S."/>
            <person name="Juul-Madsen H.R."/>
        </authorList>
    </citation>
    <scope>NUCLEOTIDE SEQUENCE [LARGE SCALE GENOMIC DNA]</scope>
    <source>
        <strain evidence="9 10">DSM 44871</strain>
    </source>
</reference>
<keyword evidence="5" id="KW-0902">Two-component regulatory system</keyword>
<feature type="domain" description="Response regulatory" evidence="8">
    <location>
        <begin position="212"/>
        <end position="258"/>
    </location>
</feature>
<evidence type="ECO:0000256" key="1">
    <source>
        <dbReference type="ARBA" id="ARBA00000085"/>
    </source>
</evidence>
<dbReference type="Gene3D" id="3.40.50.2300">
    <property type="match status" value="1"/>
</dbReference>
<dbReference type="InterPro" id="IPR001789">
    <property type="entry name" value="Sig_transdc_resp-reg_receiver"/>
</dbReference>
<keyword evidence="3" id="KW-0597">Phosphoprotein</keyword>
<evidence type="ECO:0000256" key="3">
    <source>
        <dbReference type="ARBA" id="ARBA00022553"/>
    </source>
</evidence>
<dbReference type="PRINTS" id="PR00344">
    <property type="entry name" value="BCTRLSENSOR"/>
</dbReference>
<dbReference type="Proteomes" id="UP000198864">
    <property type="component" value="Unassembled WGS sequence"/>
</dbReference>
<dbReference type="PANTHER" id="PTHR43547">
    <property type="entry name" value="TWO-COMPONENT HISTIDINE KINASE"/>
    <property type="match status" value="1"/>
</dbReference>
<dbReference type="InterPro" id="IPR003594">
    <property type="entry name" value="HATPase_dom"/>
</dbReference>
<evidence type="ECO:0000256" key="4">
    <source>
        <dbReference type="ARBA" id="ARBA00022777"/>
    </source>
</evidence>
<dbReference type="EC" id="2.7.13.3" evidence="2"/>
<accession>A0A1C4ZZS2</accession>
<dbReference type="Gene3D" id="3.30.565.10">
    <property type="entry name" value="Histidine kinase-like ATPase, C-terminal domain"/>
    <property type="match status" value="1"/>
</dbReference>
<dbReference type="GO" id="GO:0000155">
    <property type="term" value="F:phosphorelay sensor kinase activity"/>
    <property type="evidence" value="ECO:0007669"/>
    <property type="project" value="TreeGrafter"/>
</dbReference>
<evidence type="ECO:0000256" key="6">
    <source>
        <dbReference type="PROSITE-ProRule" id="PRU00169"/>
    </source>
</evidence>
<keyword evidence="4 9" id="KW-0808">Transferase</keyword>
<dbReference type="PROSITE" id="PS50110">
    <property type="entry name" value="RESPONSE_REGULATORY"/>
    <property type="match status" value="1"/>
</dbReference>
<dbReference type="InterPro" id="IPR036890">
    <property type="entry name" value="HATPase_C_sf"/>
</dbReference>
<dbReference type="InterPro" id="IPR011006">
    <property type="entry name" value="CheY-like_superfamily"/>
</dbReference>
<proteinExistence type="predicted"/>
<dbReference type="PROSITE" id="PS50109">
    <property type="entry name" value="HIS_KIN"/>
    <property type="match status" value="1"/>
</dbReference>
<name>A0A1C4ZZS2_9ACTN</name>
<dbReference type="PANTHER" id="PTHR43547:SF2">
    <property type="entry name" value="HYBRID SIGNAL TRANSDUCTION HISTIDINE KINASE C"/>
    <property type="match status" value="1"/>
</dbReference>
<evidence type="ECO:0000256" key="2">
    <source>
        <dbReference type="ARBA" id="ARBA00012438"/>
    </source>
</evidence>
<evidence type="ECO:0000259" key="7">
    <source>
        <dbReference type="PROSITE" id="PS50109"/>
    </source>
</evidence>
<evidence type="ECO:0000313" key="10">
    <source>
        <dbReference type="Proteomes" id="UP000198864"/>
    </source>
</evidence>
<dbReference type="SUPFAM" id="SSF52172">
    <property type="entry name" value="CheY-like"/>
    <property type="match status" value="1"/>
</dbReference>
<dbReference type="EMBL" id="FMCR01000007">
    <property type="protein sequence ID" value="SCF38351.1"/>
    <property type="molecule type" value="Genomic_DNA"/>
</dbReference>
<dbReference type="SMART" id="SM00387">
    <property type="entry name" value="HATPase_c"/>
    <property type="match status" value="1"/>
</dbReference>
<evidence type="ECO:0000313" key="9">
    <source>
        <dbReference type="EMBL" id="SCF38351.1"/>
    </source>
</evidence>
<sequence length="258" mass="28360">MTRFHRLADAARHHDAAVRLADHLDHTNRALADADKEAVQFGRWIDEYCAAKVLEIKEMENIRLITPAESGHCEVTLSPSLLRGVLDNLIKNAVEAMPNGGRIIVDWYNEPGHLFLVVHDDGPGLSDEIREGFWRDETVTSNKLHGSGMGLWLVRTDLRRLGATISDDPGAAGQRWIIDLPCEDVTDSDAPDRKPSPTLVPLVGAGPRRTVRVLLVDDQENVARTMAGHLEPIAAQIEIAHDGESALTRLGTGHYDVG</sequence>
<dbReference type="InterPro" id="IPR005467">
    <property type="entry name" value="His_kinase_dom"/>
</dbReference>
<dbReference type="AlphaFoldDB" id="A0A1C4ZZS2"/>
<feature type="domain" description="Histidine kinase" evidence="7">
    <location>
        <begin position="60"/>
        <end position="184"/>
    </location>
</feature>
<evidence type="ECO:0000259" key="8">
    <source>
        <dbReference type="PROSITE" id="PS50110"/>
    </source>
</evidence>
<gene>
    <name evidence="9" type="ORF">GA0070561_6060</name>
</gene>
<dbReference type="RefSeq" id="WP_091407228.1">
    <property type="nucleotide sequence ID" value="NZ_FMCR01000007.1"/>
</dbReference>
<dbReference type="CDD" id="cd00075">
    <property type="entry name" value="HATPase"/>
    <property type="match status" value="1"/>
</dbReference>
<protein>
    <recommendedName>
        <fullName evidence="2">histidine kinase</fullName>
        <ecNumber evidence="2">2.7.13.3</ecNumber>
    </recommendedName>
</protein>
<comment type="catalytic activity">
    <reaction evidence="1">
        <text>ATP + protein L-histidine = ADP + protein N-phospho-L-histidine.</text>
        <dbReference type="EC" id="2.7.13.3"/>
    </reaction>
</comment>
<dbReference type="InterPro" id="IPR004358">
    <property type="entry name" value="Sig_transdc_His_kin-like_C"/>
</dbReference>
<dbReference type="STRING" id="285676.GA0070561_6060"/>